<dbReference type="Pfam" id="PF00891">
    <property type="entry name" value="Methyltransf_2"/>
    <property type="match status" value="1"/>
</dbReference>
<keyword evidence="3" id="KW-1185">Reference proteome</keyword>
<sequence length="309" mass="32516">MPTQDRREGTDRELLLLLTARRTGVLDALTTSTGTAGGVARETGVEERAARLVCEALDERGFLRRVGGEYQPTNRLLGFLAKTDIRSIGRRPHELDALEAWLALPDTMRTGEAPARPPDWTANALGSRAARDEAAVRAAVTAAVHRAPRAERVLALADGPGRHAVEFARRGYDVTLLDAPDVVDAVAPALEHEAVTLVAGDPLAGDYPDAGLVFAEGLLTRYDGEHLERVFAATRAALPVGGAAVFVGAVRGETPGATLRALDAYATRAEGRAHAAGDLTDRLADAGFDAEVGEVPGLAERAVAGRAVD</sequence>
<organism evidence="2 3">
    <name type="scientific">Halomarina ordinaria</name>
    <dbReference type="NCBI Taxonomy" id="3033939"/>
    <lineage>
        <taxon>Archaea</taxon>
        <taxon>Methanobacteriati</taxon>
        <taxon>Methanobacteriota</taxon>
        <taxon>Stenosarchaea group</taxon>
        <taxon>Halobacteria</taxon>
        <taxon>Halobacteriales</taxon>
        <taxon>Natronomonadaceae</taxon>
        <taxon>Halomarina</taxon>
    </lineage>
</organism>
<name>A0ABD5UD59_9EURY</name>
<dbReference type="Proteomes" id="UP001596406">
    <property type="component" value="Unassembled WGS sequence"/>
</dbReference>
<gene>
    <name evidence="2" type="ORF">ACFQHK_09070</name>
</gene>
<evidence type="ECO:0000259" key="1">
    <source>
        <dbReference type="Pfam" id="PF00891"/>
    </source>
</evidence>
<protein>
    <submittedName>
        <fullName evidence="2">Methyltransferase</fullName>
    </submittedName>
</protein>
<dbReference type="InterPro" id="IPR001077">
    <property type="entry name" value="COMT_C"/>
</dbReference>
<dbReference type="Gene3D" id="1.10.10.10">
    <property type="entry name" value="Winged helix-like DNA-binding domain superfamily/Winged helix DNA-binding domain"/>
    <property type="match status" value="1"/>
</dbReference>
<dbReference type="Gene3D" id="3.40.50.150">
    <property type="entry name" value="Vaccinia Virus protein VP39"/>
    <property type="match status" value="1"/>
</dbReference>
<dbReference type="GO" id="GO:0008168">
    <property type="term" value="F:methyltransferase activity"/>
    <property type="evidence" value="ECO:0007669"/>
    <property type="project" value="UniProtKB-KW"/>
</dbReference>
<dbReference type="GO" id="GO:0032259">
    <property type="term" value="P:methylation"/>
    <property type="evidence" value="ECO:0007669"/>
    <property type="project" value="UniProtKB-KW"/>
</dbReference>
<feature type="domain" description="O-methyltransferase C-terminal" evidence="1">
    <location>
        <begin position="171"/>
        <end position="288"/>
    </location>
</feature>
<accession>A0ABD5UD59</accession>
<keyword evidence="2" id="KW-0489">Methyltransferase</keyword>
<dbReference type="EMBL" id="JBHSXM010000001">
    <property type="protein sequence ID" value="MFC6836664.1"/>
    <property type="molecule type" value="Genomic_DNA"/>
</dbReference>
<dbReference type="InterPro" id="IPR029063">
    <property type="entry name" value="SAM-dependent_MTases_sf"/>
</dbReference>
<comment type="caution">
    <text evidence="2">The sequence shown here is derived from an EMBL/GenBank/DDBJ whole genome shotgun (WGS) entry which is preliminary data.</text>
</comment>
<dbReference type="AlphaFoldDB" id="A0ABD5UD59"/>
<dbReference type="InterPro" id="IPR036388">
    <property type="entry name" value="WH-like_DNA-bd_sf"/>
</dbReference>
<proteinExistence type="predicted"/>
<keyword evidence="2" id="KW-0808">Transferase</keyword>
<evidence type="ECO:0000313" key="3">
    <source>
        <dbReference type="Proteomes" id="UP001596406"/>
    </source>
</evidence>
<dbReference type="SUPFAM" id="SSF53335">
    <property type="entry name" value="S-adenosyl-L-methionine-dependent methyltransferases"/>
    <property type="match status" value="1"/>
</dbReference>
<reference evidence="2 3" key="1">
    <citation type="journal article" date="2019" name="Int. J. Syst. Evol. Microbiol.">
        <title>The Global Catalogue of Microorganisms (GCM) 10K type strain sequencing project: providing services to taxonomists for standard genome sequencing and annotation.</title>
        <authorList>
            <consortium name="The Broad Institute Genomics Platform"/>
            <consortium name="The Broad Institute Genome Sequencing Center for Infectious Disease"/>
            <person name="Wu L."/>
            <person name="Ma J."/>
        </authorList>
    </citation>
    <scope>NUCLEOTIDE SEQUENCE [LARGE SCALE GENOMIC DNA]</scope>
    <source>
        <strain evidence="2 3">PSRA2</strain>
    </source>
</reference>
<evidence type="ECO:0000313" key="2">
    <source>
        <dbReference type="EMBL" id="MFC6836664.1"/>
    </source>
</evidence>
<dbReference type="RefSeq" id="WP_304448345.1">
    <property type="nucleotide sequence ID" value="NZ_JARRAH010000001.1"/>
</dbReference>